<dbReference type="PANTHER" id="PTHR43362:SF1">
    <property type="entry name" value="MANNITOL DEHYDROGENASE 2-RELATED"/>
    <property type="match status" value="1"/>
</dbReference>
<dbReference type="Pfam" id="PF08125">
    <property type="entry name" value="Mannitol_dh_C"/>
    <property type="match status" value="1"/>
</dbReference>
<accession>A0A438AE90</accession>
<dbReference type="SUPFAM" id="SSF51735">
    <property type="entry name" value="NAD(P)-binding Rossmann-fold domains"/>
    <property type="match status" value="1"/>
</dbReference>
<evidence type="ECO:0000313" key="4">
    <source>
        <dbReference type="EMBL" id="RVV96987.1"/>
    </source>
</evidence>
<feature type="domain" description="Mannitol dehydrogenase N-terminal" evidence="2">
    <location>
        <begin position="30"/>
        <end position="277"/>
    </location>
</feature>
<dbReference type="AlphaFoldDB" id="A0A438AE90"/>
<evidence type="ECO:0000259" key="2">
    <source>
        <dbReference type="Pfam" id="PF01232"/>
    </source>
</evidence>
<evidence type="ECO:0000256" key="1">
    <source>
        <dbReference type="ARBA" id="ARBA00023002"/>
    </source>
</evidence>
<comment type="caution">
    <text evidence="4">The sequence shown here is derived from an EMBL/GenBank/DDBJ whole genome shotgun (WGS) entry which is preliminary data.</text>
</comment>
<dbReference type="SUPFAM" id="SSF48179">
    <property type="entry name" value="6-phosphogluconate dehydrogenase C-terminal domain-like"/>
    <property type="match status" value="1"/>
</dbReference>
<proteinExistence type="predicted"/>
<reference evidence="4 5" key="1">
    <citation type="submission" date="2018-11" db="EMBL/GenBank/DDBJ databases">
        <title>Mesobaculum littorinae gen. nov., sp. nov., isolated from Littorina scabra that represents a novel genus of the order Rhodobacteraceae.</title>
        <authorList>
            <person name="Li F."/>
        </authorList>
    </citation>
    <scope>NUCLEOTIDE SEQUENCE [LARGE SCALE GENOMIC DNA]</scope>
    <source>
        <strain evidence="4 5">M0103</strain>
    </source>
</reference>
<dbReference type="InterPro" id="IPR013328">
    <property type="entry name" value="6PGD_dom2"/>
</dbReference>
<dbReference type="GO" id="GO:0016616">
    <property type="term" value="F:oxidoreductase activity, acting on the CH-OH group of donors, NAD or NADP as acceptor"/>
    <property type="evidence" value="ECO:0007669"/>
    <property type="project" value="TreeGrafter"/>
</dbReference>
<sequence length="489" mass="52987">MATKLDTSALADLPSDVTRPGYDRAALTPGILHIGIGNFHRAHQAVYLQRLFETGRDHDWALVGAGVRPGDTAMRDRLAAQDWLYTVVELDPEGLSAQVVGSMIDFCEVAPLKLVDRLSDPAIRIVSLTITEGGYFVDADTGGFDAKHPDMQADAATPDDPKSVFGILGLALRRRFEAGTPPFTVMSCDNLPGNGHAAQQATVGLARLHDGAFADRIGTQVAFPNGMVDCITPATSDRERAMVADKFGITDAAPVVCEPFRQWVLEDNFPQGRPALEEVGVEFVADVVPYELMKLRILNGGHAAIAYPSALLGLTYAHDAMADPDVAAWLDALERREIMPTLAPIPGVDYEAYLAKIQERFGNPEVGDTITRLCLDGWNRQPKFVLPTLEDALKADRPIQGLALEVALWARYCAGEDEAGNPIEIADDRAEVLHPAGQKARSDPQAFLALGEVFGPLARNSRFTEAFAMQLGRLWSDGVRATLQAYCKG</sequence>
<dbReference type="InterPro" id="IPR013118">
    <property type="entry name" value="Mannitol_DH_C"/>
</dbReference>
<dbReference type="InterPro" id="IPR000669">
    <property type="entry name" value="Mannitol_DH"/>
</dbReference>
<dbReference type="InterPro" id="IPR036291">
    <property type="entry name" value="NAD(P)-bd_dom_sf"/>
</dbReference>
<keyword evidence="5" id="KW-1185">Reference proteome</keyword>
<dbReference type="OrthoDB" id="271711at2"/>
<keyword evidence="1" id="KW-0560">Oxidoreductase</keyword>
<dbReference type="Pfam" id="PF01232">
    <property type="entry name" value="Mannitol_dh"/>
    <property type="match status" value="1"/>
</dbReference>
<dbReference type="RefSeq" id="WP_127907463.1">
    <property type="nucleotide sequence ID" value="NZ_RQXX01000006.1"/>
</dbReference>
<protein>
    <submittedName>
        <fullName evidence="4">Mannitol dehydrogenase family protein</fullName>
    </submittedName>
</protein>
<dbReference type="Gene3D" id="3.40.50.720">
    <property type="entry name" value="NAD(P)-binding Rossmann-like Domain"/>
    <property type="match status" value="1"/>
</dbReference>
<organism evidence="4 5">
    <name type="scientific">Mesobaculum littorinae</name>
    <dbReference type="NCBI Taxonomy" id="2486419"/>
    <lineage>
        <taxon>Bacteria</taxon>
        <taxon>Pseudomonadati</taxon>
        <taxon>Pseudomonadota</taxon>
        <taxon>Alphaproteobacteria</taxon>
        <taxon>Rhodobacterales</taxon>
        <taxon>Roseobacteraceae</taxon>
        <taxon>Mesobaculum</taxon>
    </lineage>
</organism>
<dbReference type="PRINTS" id="PR00084">
    <property type="entry name" value="MTLDHDRGNASE"/>
</dbReference>
<dbReference type="EMBL" id="RQXX01000006">
    <property type="protein sequence ID" value="RVV96987.1"/>
    <property type="molecule type" value="Genomic_DNA"/>
</dbReference>
<evidence type="ECO:0000259" key="3">
    <source>
        <dbReference type="Pfam" id="PF08125"/>
    </source>
</evidence>
<name>A0A438AE90_9RHOB</name>
<dbReference type="InterPro" id="IPR050988">
    <property type="entry name" value="Mannitol_DH/Oxidoreductase"/>
</dbReference>
<dbReference type="InterPro" id="IPR013131">
    <property type="entry name" value="Mannitol_DH_N"/>
</dbReference>
<evidence type="ECO:0000313" key="5">
    <source>
        <dbReference type="Proteomes" id="UP000285908"/>
    </source>
</evidence>
<dbReference type="Proteomes" id="UP000285908">
    <property type="component" value="Unassembled WGS sequence"/>
</dbReference>
<feature type="domain" description="Mannitol dehydrogenase C-terminal" evidence="3">
    <location>
        <begin position="286"/>
        <end position="475"/>
    </location>
</feature>
<gene>
    <name evidence="4" type="ORF">EKE94_15070</name>
</gene>
<dbReference type="PANTHER" id="PTHR43362">
    <property type="entry name" value="MANNITOL DEHYDROGENASE DSF1-RELATED"/>
    <property type="match status" value="1"/>
</dbReference>
<dbReference type="InterPro" id="IPR008927">
    <property type="entry name" value="6-PGluconate_DH-like_C_sf"/>
</dbReference>
<dbReference type="Gene3D" id="1.10.1040.10">
    <property type="entry name" value="N-(1-d-carboxylethyl)-l-norvaline Dehydrogenase, domain 2"/>
    <property type="match status" value="1"/>
</dbReference>